<dbReference type="EMBL" id="QAMZ01000052">
    <property type="protein sequence ID" value="PWL52058.1"/>
    <property type="molecule type" value="Genomic_DNA"/>
</dbReference>
<evidence type="ECO:0000313" key="4">
    <source>
        <dbReference type="Proteomes" id="UP000246114"/>
    </source>
</evidence>
<dbReference type="RefSeq" id="WP_412347704.1">
    <property type="nucleotide sequence ID" value="NZ_JBKWKS010000011.1"/>
</dbReference>
<evidence type="ECO:0000313" key="3">
    <source>
        <dbReference type="EMBL" id="PWL52058.1"/>
    </source>
</evidence>
<feature type="coiled-coil region" evidence="1">
    <location>
        <begin position="98"/>
        <end position="125"/>
    </location>
</feature>
<sequence>MSEQTQTLNNGESQFAGAGKIVTTDEENNNSTGENEFGEITIEQFKNAIKNNLECKGYYDSLVDKSVNVRLEKGIEAWKAGNLEKIIEEEINKRYPQKTETEIKFEEQQRALEKAQAEKIQLELQIKYHDLMAENNLPIDILDFVSGKDLESTINNIKRFKDLTDKIVDKKVQEGIEERFKSSAYTPGGGGGLSGSYGSMWD</sequence>
<dbReference type="Proteomes" id="UP000246114">
    <property type="component" value="Unassembled WGS sequence"/>
</dbReference>
<evidence type="ECO:0000256" key="1">
    <source>
        <dbReference type="SAM" id="Coils"/>
    </source>
</evidence>
<keyword evidence="1" id="KW-0175">Coiled coil</keyword>
<evidence type="ECO:0000256" key="2">
    <source>
        <dbReference type="SAM" id="MobiDB-lite"/>
    </source>
</evidence>
<comment type="caution">
    <text evidence="3">The sequence shown here is derived from an EMBL/GenBank/DDBJ whole genome shotgun (WGS) entry which is preliminary data.</text>
</comment>
<organism evidence="3 4">
    <name type="scientific">Clostridium cadaveris</name>
    <dbReference type="NCBI Taxonomy" id="1529"/>
    <lineage>
        <taxon>Bacteria</taxon>
        <taxon>Bacillati</taxon>
        <taxon>Bacillota</taxon>
        <taxon>Clostridia</taxon>
        <taxon>Eubacteriales</taxon>
        <taxon>Clostridiaceae</taxon>
        <taxon>Clostridium</taxon>
    </lineage>
</organism>
<evidence type="ECO:0008006" key="5">
    <source>
        <dbReference type="Google" id="ProtNLM"/>
    </source>
</evidence>
<accession>A0A316M369</accession>
<dbReference type="Pfam" id="PF14265">
    <property type="entry name" value="DUF4355"/>
    <property type="match status" value="1"/>
</dbReference>
<feature type="compositionally biased region" description="Polar residues" evidence="2">
    <location>
        <begin position="1"/>
        <end position="13"/>
    </location>
</feature>
<dbReference type="InterPro" id="IPR025580">
    <property type="entry name" value="Gp46"/>
</dbReference>
<protein>
    <recommendedName>
        <fullName evidence="5">DUF4355 domain-containing protein</fullName>
    </recommendedName>
</protein>
<name>A0A316M369_9CLOT</name>
<feature type="region of interest" description="Disordered" evidence="2">
    <location>
        <begin position="1"/>
        <end position="35"/>
    </location>
</feature>
<gene>
    <name evidence="3" type="ORF">DBY38_12110</name>
</gene>
<reference evidence="3 4" key="1">
    <citation type="submission" date="2018-03" db="EMBL/GenBank/DDBJ databases">
        <title>The uncultured portion of the human microbiome is neutrally assembled.</title>
        <authorList>
            <person name="Jeraldo P."/>
            <person name="Boardman L."/>
            <person name="White B.A."/>
            <person name="Nelson H."/>
            <person name="Goldenfeld N."/>
            <person name="Chia N."/>
        </authorList>
    </citation>
    <scope>NUCLEOTIDE SEQUENCE [LARGE SCALE GENOMIC DNA]</scope>
    <source>
        <strain evidence="3">CIM:MAG 903</strain>
    </source>
</reference>
<dbReference type="AlphaFoldDB" id="A0A316M369"/>
<proteinExistence type="predicted"/>